<dbReference type="EMBL" id="CAJNDS010002190">
    <property type="protein sequence ID" value="CAE7365019.1"/>
    <property type="molecule type" value="Genomic_DNA"/>
</dbReference>
<reference evidence="2" key="1">
    <citation type="submission" date="2021-02" db="EMBL/GenBank/DDBJ databases">
        <authorList>
            <person name="Dougan E. K."/>
            <person name="Rhodes N."/>
            <person name="Thang M."/>
            <person name="Chan C."/>
        </authorList>
    </citation>
    <scope>NUCLEOTIDE SEQUENCE</scope>
</reference>
<dbReference type="AlphaFoldDB" id="A0A812PU81"/>
<gene>
    <name evidence="2" type="ORF">SNAT2548_LOCUS19767</name>
</gene>
<keyword evidence="3" id="KW-1185">Reference proteome</keyword>
<evidence type="ECO:0000313" key="3">
    <source>
        <dbReference type="Proteomes" id="UP000604046"/>
    </source>
</evidence>
<evidence type="ECO:0000259" key="1">
    <source>
        <dbReference type="PROSITE" id="PS50802"/>
    </source>
</evidence>
<comment type="caution">
    <text evidence="2">The sequence shown here is derived from an EMBL/GenBank/DDBJ whole genome shotgun (WGS) entry which is preliminary data.</text>
</comment>
<sequence>MVLFKMLGDGNCFWRAVMCYTNDIGKGERFTAQGEPWLRLTAGPVACRRDGWWADEVATLAKAKVLPFGTPPCKFVSKQIAMLALRFQIWGRVGDAQRPRIFKLACMKP</sequence>
<dbReference type="Proteomes" id="UP000604046">
    <property type="component" value="Unassembled WGS sequence"/>
</dbReference>
<organism evidence="2 3">
    <name type="scientific">Symbiodinium natans</name>
    <dbReference type="NCBI Taxonomy" id="878477"/>
    <lineage>
        <taxon>Eukaryota</taxon>
        <taxon>Sar</taxon>
        <taxon>Alveolata</taxon>
        <taxon>Dinophyceae</taxon>
        <taxon>Suessiales</taxon>
        <taxon>Symbiodiniaceae</taxon>
        <taxon>Symbiodinium</taxon>
    </lineage>
</organism>
<protein>
    <recommendedName>
        <fullName evidence="1">OTU domain-containing protein</fullName>
    </recommendedName>
</protein>
<accession>A0A812PU81</accession>
<name>A0A812PU81_9DINO</name>
<dbReference type="InterPro" id="IPR003323">
    <property type="entry name" value="OTU_dom"/>
</dbReference>
<proteinExistence type="predicted"/>
<dbReference type="PROSITE" id="PS50802">
    <property type="entry name" value="OTU"/>
    <property type="match status" value="1"/>
</dbReference>
<evidence type="ECO:0000313" key="2">
    <source>
        <dbReference type="EMBL" id="CAE7365019.1"/>
    </source>
</evidence>
<feature type="domain" description="OTU" evidence="1">
    <location>
        <begin position="1"/>
        <end position="109"/>
    </location>
</feature>